<evidence type="ECO:0000313" key="3">
    <source>
        <dbReference type="EMBL" id="GAA0169480.1"/>
    </source>
</evidence>
<name>A0AAV3QZL0_LITER</name>
<organism evidence="3 4">
    <name type="scientific">Lithospermum erythrorhizon</name>
    <name type="common">Purple gromwell</name>
    <name type="synonym">Lithospermum officinale var. erythrorhizon</name>
    <dbReference type="NCBI Taxonomy" id="34254"/>
    <lineage>
        <taxon>Eukaryota</taxon>
        <taxon>Viridiplantae</taxon>
        <taxon>Streptophyta</taxon>
        <taxon>Embryophyta</taxon>
        <taxon>Tracheophyta</taxon>
        <taxon>Spermatophyta</taxon>
        <taxon>Magnoliopsida</taxon>
        <taxon>eudicotyledons</taxon>
        <taxon>Gunneridae</taxon>
        <taxon>Pentapetalae</taxon>
        <taxon>asterids</taxon>
        <taxon>lamiids</taxon>
        <taxon>Boraginales</taxon>
        <taxon>Boraginaceae</taxon>
        <taxon>Boraginoideae</taxon>
        <taxon>Lithospermeae</taxon>
        <taxon>Lithospermum</taxon>
    </lineage>
</organism>
<keyword evidence="4" id="KW-1185">Reference proteome</keyword>
<sequence length="129" mass="15054">MPHKGLLQCTRRLPSAGFTLLLVSIAEVYAQFEDKNLLPKSVRMRSAPGRRNRTRYCKYHQEHGHDNNECRVLDVEIEKLIKRGYPKEYTAKGTQRDSQRQTRRSLRPPQVKVKPVELPRLMGRIDTIS</sequence>
<comment type="caution">
    <text evidence="3">The sequence shown here is derived from an EMBL/GenBank/DDBJ whole genome shotgun (WGS) entry which is preliminary data.</text>
</comment>
<feature type="signal peptide" evidence="2">
    <location>
        <begin position="1"/>
        <end position="30"/>
    </location>
</feature>
<feature type="chain" id="PRO_5043382849" evidence="2">
    <location>
        <begin position="31"/>
        <end position="129"/>
    </location>
</feature>
<dbReference type="Proteomes" id="UP001454036">
    <property type="component" value="Unassembled WGS sequence"/>
</dbReference>
<reference evidence="3 4" key="1">
    <citation type="submission" date="2024-01" db="EMBL/GenBank/DDBJ databases">
        <title>The complete chloroplast genome sequence of Lithospermum erythrorhizon: insights into the phylogenetic relationship among Boraginaceae species and the maternal lineages of purple gromwells.</title>
        <authorList>
            <person name="Okada T."/>
            <person name="Watanabe K."/>
        </authorList>
    </citation>
    <scope>NUCLEOTIDE SEQUENCE [LARGE SCALE GENOMIC DNA]</scope>
</reference>
<accession>A0AAV3QZL0</accession>
<feature type="region of interest" description="Disordered" evidence="1">
    <location>
        <begin position="86"/>
        <end position="111"/>
    </location>
</feature>
<proteinExistence type="predicted"/>
<protein>
    <submittedName>
        <fullName evidence="3">Uncharacterized protein</fullName>
    </submittedName>
</protein>
<evidence type="ECO:0000313" key="4">
    <source>
        <dbReference type="Proteomes" id="UP001454036"/>
    </source>
</evidence>
<dbReference type="AlphaFoldDB" id="A0AAV3QZL0"/>
<feature type="compositionally biased region" description="Basic and acidic residues" evidence="1">
    <location>
        <begin position="86"/>
        <end position="100"/>
    </location>
</feature>
<evidence type="ECO:0000256" key="2">
    <source>
        <dbReference type="SAM" id="SignalP"/>
    </source>
</evidence>
<gene>
    <name evidence="3" type="ORF">LIER_43848</name>
</gene>
<evidence type="ECO:0000256" key="1">
    <source>
        <dbReference type="SAM" id="MobiDB-lite"/>
    </source>
</evidence>
<keyword evidence="2" id="KW-0732">Signal</keyword>
<dbReference type="EMBL" id="BAABME010039852">
    <property type="protein sequence ID" value="GAA0169480.1"/>
    <property type="molecule type" value="Genomic_DNA"/>
</dbReference>